<feature type="coiled-coil region" evidence="4">
    <location>
        <begin position="232"/>
        <end position="262"/>
    </location>
</feature>
<dbReference type="Proteomes" id="UP000724672">
    <property type="component" value="Unassembled WGS sequence"/>
</dbReference>
<dbReference type="SMART" id="SM00534">
    <property type="entry name" value="MUTSac"/>
    <property type="match status" value="1"/>
</dbReference>
<evidence type="ECO:0000256" key="2">
    <source>
        <dbReference type="ARBA" id="ARBA00022840"/>
    </source>
</evidence>
<accession>A0A942Z7L5</accession>
<evidence type="ECO:0000256" key="3">
    <source>
        <dbReference type="ARBA" id="ARBA00023125"/>
    </source>
</evidence>
<dbReference type="SMART" id="SM00533">
    <property type="entry name" value="MUTSd"/>
    <property type="match status" value="1"/>
</dbReference>
<dbReference type="GO" id="GO:0030983">
    <property type="term" value="F:mismatched DNA binding"/>
    <property type="evidence" value="ECO:0007669"/>
    <property type="project" value="InterPro"/>
</dbReference>
<keyword evidence="1" id="KW-0547">Nucleotide-binding</keyword>
<dbReference type="InterPro" id="IPR007696">
    <property type="entry name" value="DNA_mismatch_repair_MutS_core"/>
</dbReference>
<proteinExistence type="predicted"/>
<dbReference type="PANTHER" id="PTHR11361:SF14">
    <property type="entry name" value="DNA MISMATCH REPAIR PROTEIN MUTS, TYPE 2"/>
    <property type="match status" value="1"/>
</dbReference>
<dbReference type="SUPFAM" id="SSF48334">
    <property type="entry name" value="DNA repair protein MutS, domain III"/>
    <property type="match status" value="1"/>
</dbReference>
<dbReference type="Gene3D" id="3.40.50.300">
    <property type="entry name" value="P-loop containing nucleotide triphosphate hydrolases"/>
    <property type="match status" value="1"/>
</dbReference>
<dbReference type="GO" id="GO:0140664">
    <property type="term" value="F:ATP-dependent DNA damage sensor activity"/>
    <property type="evidence" value="ECO:0007669"/>
    <property type="project" value="InterPro"/>
</dbReference>
<reference evidence="7" key="1">
    <citation type="submission" date="2019-12" db="EMBL/GenBank/DDBJ databases">
        <title>Clostridiaceae gen. nov. sp. nov., isolated from sediment in Xinjiang, China.</title>
        <authorList>
            <person name="Zhang R."/>
        </authorList>
    </citation>
    <scope>NUCLEOTIDE SEQUENCE</scope>
    <source>
        <strain evidence="7">D2Q-11</strain>
    </source>
</reference>
<feature type="domain" description="DNA mismatch repair proteins mutS family" evidence="6">
    <location>
        <begin position="337"/>
        <end position="541"/>
    </location>
</feature>
<dbReference type="GO" id="GO:0006298">
    <property type="term" value="P:mismatch repair"/>
    <property type="evidence" value="ECO:0007669"/>
    <property type="project" value="InterPro"/>
</dbReference>
<dbReference type="SUPFAM" id="SSF52540">
    <property type="entry name" value="P-loop containing nucleoside triphosphate hydrolases"/>
    <property type="match status" value="1"/>
</dbReference>
<evidence type="ECO:0000256" key="4">
    <source>
        <dbReference type="SAM" id="Coils"/>
    </source>
</evidence>
<keyword evidence="3" id="KW-0238">DNA-binding</keyword>
<protein>
    <submittedName>
        <fullName evidence="7">DNA mismatch repair protein MutS</fullName>
    </submittedName>
</protein>
<comment type="caution">
    <text evidence="7">The sequence shown here is derived from an EMBL/GenBank/DDBJ whole genome shotgun (WGS) entry which is preliminary data.</text>
</comment>
<evidence type="ECO:0000256" key="1">
    <source>
        <dbReference type="ARBA" id="ARBA00022741"/>
    </source>
</evidence>
<sequence length="549" mass="63245">MIKYMNDDTKSLIGFNYVMNKLQLLTPYGRDKKREITPYFDKNELEEELKKVGVITKSVEENKNIFNQIKSLLAHIKDIRHSLYRAQNDQILTVIELYEIKSFVSFIDDIEGLTQKLSFTMYDDMKVQSSEELKSLFDPQDKNLQTFYIYDEYSQELTNIREEKRALGRDIKLRKNEKRSRLKKELNIRINPKGEVIVPKEDVSLNGIISEHSDFEYLSESYMSIRYRVVDGIEIEELLNRLEQLKELEEEEELRIRERLSKEIARNLPLINNNIEAIANFDLKIAKAYLALSLNCSQPKIITENKIDIVEGVHPEVQDELNRRRGKFIPISIDLKSGATCITGANMGGKTITLKIIALLTAMAQYGLLVPAKYMEVSIVDYIYVSIGDLQSIDSGLSTFGGEINQVKSALRESDKNGLILIDELARGTNPKEGYAISKAIVKFLLDKPSISVITTHYDNVANTSGVAHYQVVGLENLDYDRLKEEMINYDRYGIDMISEYMDYRLKRVEDNTQVPRDALNIARFMGLQEEILDLAEEILMKGETNYEE</sequence>
<name>A0A942Z7L5_9FIRM</name>
<dbReference type="GO" id="GO:0005524">
    <property type="term" value="F:ATP binding"/>
    <property type="evidence" value="ECO:0007669"/>
    <property type="project" value="UniProtKB-KW"/>
</dbReference>
<dbReference type="InterPro" id="IPR045076">
    <property type="entry name" value="MutS"/>
</dbReference>
<dbReference type="InterPro" id="IPR027417">
    <property type="entry name" value="P-loop_NTPase"/>
</dbReference>
<gene>
    <name evidence="7" type="ORF">GOQ27_00960</name>
</gene>
<dbReference type="InterPro" id="IPR000432">
    <property type="entry name" value="DNA_mismatch_repair_MutS_C"/>
</dbReference>
<feature type="domain" description="DNA mismatch repair protein MutS core" evidence="5">
    <location>
        <begin position="10"/>
        <end position="320"/>
    </location>
</feature>
<evidence type="ECO:0000259" key="5">
    <source>
        <dbReference type="SMART" id="SM00533"/>
    </source>
</evidence>
<dbReference type="Gene3D" id="1.10.1420.10">
    <property type="match status" value="1"/>
</dbReference>
<dbReference type="PANTHER" id="PTHR11361">
    <property type="entry name" value="DNA MISMATCH REPAIR PROTEIN MUTS FAMILY MEMBER"/>
    <property type="match status" value="1"/>
</dbReference>
<keyword evidence="4" id="KW-0175">Coiled coil</keyword>
<dbReference type="AlphaFoldDB" id="A0A942Z7L5"/>
<evidence type="ECO:0000313" key="7">
    <source>
        <dbReference type="EMBL" id="MBS4537009.1"/>
    </source>
</evidence>
<dbReference type="InterPro" id="IPR036187">
    <property type="entry name" value="DNA_mismatch_repair_MutS_sf"/>
</dbReference>
<evidence type="ECO:0000313" key="8">
    <source>
        <dbReference type="Proteomes" id="UP000724672"/>
    </source>
</evidence>
<dbReference type="EMBL" id="WSFT01000009">
    <property type="protein sequence ID" value="MBS4537009.1"/>
    <property type="molecule type" value="Genomic_DNA"/>
</dbReference>
<organism evidence="7 8">
    <name type="scientific">Anaeromonas frigoriresistens</name>
    <dbReference type="NCBI Taxonomy" id="2683708"/>
    <lineage>
        <taxon>Bacteria</taxon>
        <taxon>Bacillati</taxon>
        <taxon>Bacillota</taxon>
        <taxon>Tissierellia</taxon>
        <taxon>Tissierellales</taxon>
        <taxon>Thermohalobacteraceae</taxon>
        <taxon>Anaeromonas</taxon>
    </lineage>
</organism>
<dbReference type="RefSeq" id="WP_203364942.1">
    <property type="nucleotide sequence ID" value="NZ_WSFT01000009.1"/>
</dbReference>
<keyword evidence="8" id="KW-1185">Reference proteome</keyword>
<keyword evidence="2" id="KW-0067">ATP-binding</keyword>
<evidence type="ECO:0000259" key="6">
    <source>
        <dbReference type="SMART" id="SM00534"/>
    </source>
</evidence>
<dbReference type="Pfam" id="PF00488">
    <property type="entry name" value="MutS_V"/>
    <property type="match status" value="1"/>
</dbReference>